<dbReference type="Gene3D" id="1.10.340.30">
    <property type="entry name" value="Hypothetical protein, domain 2"/>
    <property type="match status" value="1"/>
</dbReference>
<comment type="caution">
    <text evidence="4">The sequence shown here is derived from an EMBL/GenBank/DDBJ whole genome shotgun (WGS) entry which is preliminary data.</text>
</comment>
<dbReference type="AlphaFoldDB" id="A0A5N5J7V5"/>
<sequence>MEGGAEKKRKRENKKKKKGFECDGKEEGCHGRSVEFRRDRACSSIRKKKKGFECDGKEEGCHGRSVEVSGSVMGLFSEFAFIGSGSSSGGTGHASSIRKKKKGFECDGKEEGCHGRSVEVSGSVMGLFSEFAFIGSGSSSGGTGHASSIRPSIKKFEKKEEAQKKKRKVSPRLTAAQMRDVAYLRRRPNNRWIPPKSPHELLQEGHYHDPWRVLVICMLLNCTSGGQVRPILNDFFTLCPDAKTTTKVAQTEIAQLTHSLGFKNTRAEKIKLLSQSYLKEGWTHVTFLPGVGKYAADAYAIFCTGRWDRVVPEDHMLTRYWEFLRKGEWIME</sequence>
<dbReference type="EMBL" id="VDCV01000022">
    <property type="protein sequence ID" value="KAB5511197.1"/>
    <property type="molecule type" value="Genomic_DNA"/>
</dbReference>
<gene>
    <name evidence="4" type="ORF">DKX38_030155</name>
</gene>
<dbReference type="Proteomes" id="UP000326939">
    <property type="component" value="Unassembled WGS sequence"/>
</dbReference>
<dbReference type="GO" id="GO:0005634">
    <property type="term" value="C:nucleus"/>
    <property type="evidence" value="ECO:0007669"/>
    <property type="project" value="UniProtKB-SubCell"/>
</dbReference>
<dbReference type="GO" id="GO:0003824">
    <property type="term" value="F:catalytic activity"/>
    <property type="evidence" value="ECO:0007669"/>
    <property type="project" value="InterPro"/>
</dbReference>
<evidence type="ECO:0000256" key="1">
    <source>
        <dbReference type="ARBA" id="ARBA00004123"/>
    </source>
</evidence>
<evidence type="ECO:0000256" key="3">
    <source>
        <dbReference type="SAM" id="MobiDB-lite"/>
    </source>
</evidence>
<name>A0A5N5J7V5_9ROSI</name>
<dbReference type="FunFam" id="1.10.340.30:FF:000007">
    <property type="entry name" value="Methyl-CpG-binding domain protein 4"/>
    <property type="match status" value="1"/>
</dbReference>
<keyword evidence="5" id="KW-1185">Reference proteome</keyword>
<accession>A0A5N5J7V5</accession>
<evidence type="ECO:0000256" key="2">
    <source>
        <dbReference type="ARBA" id="ARBA00023242"/>
    </source>
</evidence>
<feature type="compositionally biased region" description="Basic residues" evidence="3">
    <location>
        <begin position="7"/>
        <end position="18"/>
    </location>
</feature>
<dbReference type="PANTHER" id="PTHR15074:SF0">
    <property type="entry name" value="METHYL-CPG-BINDING DOMAIN PROTEIN 4-LIKE PROTEIN"/>
    <property type="match status" value="1"/>
</dbReference>
<feature type="region of interest" description="Disordered" evidence="3">
    <location>
        <begin position="1"/>
        <end position="24"/>
    </location>
</feature>
<dbReference type="InterPro" id="IPR011257">
    <property type="entry name" value="DNA_glycosylase"/>
</dbReference>
<organism evidence="4 5">
    <name type="scientific">Salix brachista</name>
    <dbReference type="NCBI Taxonomy" id="2182728"/>
    <lineage>
        <taxon>Eukaryota</taxon>
        <taxon>Viridiplantae</taxon>
        <taxon>Streptophyta</taxon>
        <taxon>Embryophyta</taxon>
        <taxon>Tracheophyta</taxon>
        <taxon>Spermatophyta</taxon>
        <taxon>Magnoliopsida</taxon>
        <taxon>eudicotyledons</taxon>
        <taxon>Gunneridae</taxon>
        <taxon>Pentapetalae</taxon>
        <taxon>rosids</taxon>
        <taxon>fabids</taxon>
        <taxon>Malpighiales</taxon>
        <taxon>Salicaceae</taxon>
        <taxon>Saliceae</taxon>
        <taxon>Salix</taxon>
    </lineage>
</organism>
<dbReference type="GO" id="GO:0003677">
    <property type="term" value="F:DNA binding"/>
    <property type="evidence" value="ECO:0007669"/>
    <property type="project" value="InterPro"/>
</dbReference>
<evidence type="ECO:0000313" key="4">
    <source>
        <dbReference type="EMBL" id="KAB5511197.1"/>
    </source>
</evidence>
<dbReference type="SUPFAM" id="SSF48150">
    <property type="entry name" value="DNA-glycosylase"/>
    <property type="match status" value="1"/>
</dbReference>
<evidence type="ECO:0008006" key="6">
    <source>
        <dbReference type="Google" id="ProtNLM"/>
    </source>
</evidence>
<reference evidence="5" key="1">
    <citation type="journal article" date="2019" name="Gigascience">
        <title>De novo genome assembly of the endangered Acer yangbiense, a plant species with extremely small populations endemic to Yunnan Province, China.</title>
        <authorList>
            <person name="Yang J."/>
            <person name="Wariss H.M."/>
            <person name="Tao L."/>
            <person name="Zhang R."/>
            <person name="Yun Q."/>
            <person name="Hollingsworth P."/>
            <person name="Dao Z."/>
            <person name="Luo G."/>
            <person name="Guo H."/>
            <person name="Ma Y."/>
            <person name="Sun W."/>
        </authorList>
    </citation>
    <scope>NUCLEOTIDE SEQUENCE [LARGE SCALE GENOMIC DNA]</scope>
    <source>
        <strain evidence="5">cv. br00</strain>
    </source>
</reference>
<dbReference type="PANTHER" id="PTHR15074">
    <property type="entry name" value="METHYL-CPG-BINDING PROTEIN"/>
    <property type="match status" value="1"/>
</dbReference>
<keyword evidence="2" id="KW-0539">Nucleus</keyword>
<dbReference type="InterPro" id="IPR045138">
    <property type="entry name" value="MeCP2/MBD4"/>
</dbReference>
<proteinExistence type="predicted"/>
<evidence type="ECO:0000313" key="5">
    <source>
        <dbReference type="Proteomes" id="UP000326939"/>
    </source>
</evidence>
<protein>
    <recommendedName>
        <fullName evidence="6">HhH-GPD domain-containing protein</fullName>
    </recommendedName>
</protein>
<comment type="subcellular location">
    <subcellularLocation>
        <location evidence="1">Nucleus</location>
    </subcellularLocation>
</comment>
<dbReference type="GO" id="GO:0006281">
    <property type="term" value="P:DNA repair"/>
    <property type="evidence" value="ECO:0007669"/>
    <property type="project" value="InterPro"/>
</dbReference>